<proteinExistence type="predicted"/>
<evidence type="ECO:0000256" key="2">
    <source>
        <dbReference type="ARBA" id="ARBA00022692"/>
    </source>
</evidence>
<keyword evidence="5" id="KW-0456">Lyase</keyword>
<keyword evidence="6" id="KW-0961">Cell wall biogenesis/degradation</keyword>
<dbReference type="PANTHER" id="PTHR30518:SF2">
    <property type="entry name" value="ENDOLYTIC MUREIN TRANSGLYCOSYLASE"/>
    <property type="match status" value="1"/>
</dbReference>
<reference evidence="7 8" key="1">
    <citation type="journal article" date="2019" name="Int. J. Syst. Evol. Microbiol.">
        <title>Anaerobacillus alkaliphilus sp. nov., a novel alkaliphilic and moderately halophilic bacterium.</title>
        <authorList>
            <person name="Borsodi A.K."/>
            <person name="Aszalos J.M."/>
            <person name="Bihari P."/>
            <person name="Nagy I."/>
            <person name="Schumann P."/>
            <person name="Sproer C."/>
            <person name="Kovacs A.L."/>
            <person name="Boka K."/>
            <person name="Dobosy P."/>
            <person name="Ovari M."/>
            <person name="Szili-Kovacs T."/>
            <person name="Toth E."/>
        </authorList>
    </citation>
    <scope>NUCLEOTIDE SEQUENCE [LARGE SCALE GENOMIC DNA]</scope>
    <source>
        <strain evidence="7 8">B16-10</strain>
    </source>
</reference>
<evidence type="ECO:0000256" key="4">
    <source>
        <dbReference type="ARBA" id="ARBA00023136"/>
    </source>
</evidence>
<dbReference type="GO" id="GO:0016829">
    <property type="term" value="F:lyase activity"/>
    <property type="evidence" value="ECO:0007669"/>
    <property type="project" value="UniProtKB-KW"/>
</dbReference>
<keyword evidence="3" id="KW-1133">Transmembrane helix</keyword>
<protein>
    <recommendedName>
        <fullName evidence="9">Aminodeoxychorismate lyase</fullName>
    </recommendedName>
</protein>
<keyword evidence="8" id="KW-1185">Reference proteome</keyword>
<dbReference type="Gene3D" id="3.30.1490.480">
    <property type="entry name" value="Endolytic murein transglycosylase"/>
    <property type="match status" value="1"/>
</dbReference>
<dbReference type="OrthoDB" id="2138957at2"/>
<name>A0A4Q0VTP4_9BACI</name>
<accession>A0A4Q0VTP4</accession>
<dbReference type="PANTHER" id="PTHR30518">
    <property type="entry name" value="ENDOLYTIC MUREIN TRANSGLYCOSYLASE"/>
    <property type="match status" value="1"/>
</dbReference>
<organism evidence="7 8">
    <name type="scientific">Anaerobacillus alkaliphilus</name>
    <dbReference type="NCBI Taxonomy" id="1548597"/>
    <lineage>
        <taxon>Bacteria</taxon>
        <taxon>Bacillati</taxon>
        <taxon>Bacillota</taxon>
        <taxon>Bacilli</taxon>
        <taxon>Bacillales</taxon>
        <taxon>Bacillaceae</taxon>
        <taxon>Anaerobacillus</taxon>
    </lineage>
</organism>
<dbReference type="RefSeq" id="WP_129078954.1">
    <property type="nucleotide sequence ID" value="NZ_QOUX01000045.1"/>
</dbReference>
<sequence>MTKKTLQGIATGILLTTLVFAFNFYYSDNTTIQIEIPSEEKTRAITDQDIEEYIAKNGLVVLDLIDYEKLLDQVANRETVEIDNEPNSEKIIERIVVKEVFFTIEPGTSSSSIALLLEEKGLITSKENFESYLKQKGLETKIKAGDYTLASDMSLEEIVEKLT</sequence>
<keyword evidence="1" id="KW-1003">Cell membrane</keyword>
<dbReference type="InterPro" id="IPR003770">
    <property type="entry name" value="MLTG-like"/>
</dbReference>
<dbReference type="GO" id="GO:0071555">
    <property type="term" value="P:cell wall organization"/>
    <property type="evidence" value="ECO:0007669"/>
    <property type="project" value="UniProtKB-KW"/>
</dbReference>
<gene>
    <name evidence="7" type="ORF">DS745_14570</name>
</gene>
<evidence type="ECO:0000256" key="6">
    <source>
        <dbReference type="ARBA" id="ARBA00023316"/>
    </source>
</evidence>
<dbReference type="AlphaFoldDB" id="A0A4Q0VTP4"/>
<evidence type="ECO:0000256" key="3">
    <source>
        <dbReference type="ARBA" id="ARBA00022989"/>
    </source>
</evidence>
<keyword evidence="2" id="KW-0812">Transmembrane</keyword>
<evidence type="ECO:0008006" key="9">
    <source>
        <dbReference type="Google" id="ProtNLM"/>
    </source>
</evidence>
<dbReference type="Proteomes" id="UP000290649">
    <property type="component" value="Unassembled WGS sequence"/>
</dbReference>
<comment type="caution">
    <text evidence="7">The sequence shown here is derived from an EMBL/GenBank/DDBJ whole genome shotgun (WGS) entry which is preliminary data.</text>
</comment>
<evidence type="ECO:0000256" key="1">
    <source>
        <dbReference type="ARBA" id="ARBA00022475"/>
    </source>
</evidence>
<dbReference type="EMBL" id="QOUX01000045">
    <property type="protein sequence ID" value="RXI99444.1"/>
    <property type="molecule type" value="Genomic_DNA"/>
</dbReference>
<keyword evidence="4" id="KW-0472">Membrane</keyword>
<evidence type="ECO:0000313" key="7">
    <source>
        <dbReference type="EMBL" id="RXI99444.1"/>
    </source>
</evidence>
<evidence type="ECO:0000256" key="5">
    <source>
        <dbReference type="ARBA" id="ARBA00023239"/>
    </source>
</evidence>
<evidence type="ECO:0000313" key="8">
    <source>
        <dbReference type="Proteomes" id="UP000290649"/>
    </source>
</evidence>
<dbReference type="Pfam" id="PF02618">
    <property type="entry name" value="YceG"/>
    <property type="match status" value="1"/>
</dbReference>